<proteinExistence type="predicted"/>
<gene>
    <name evidence="2" type="ORF">KIN_26770</name>
</gene>
<keyword evidence="1" id="KW-0472">Membrane</keyword>
<protein>
    <recommendedName>
        <fullName evidence="4">Primosomal protein N' (Replication factor Y)-superfamily II helicase</fullName>
    </recommendedName>
</protein>
<organism evidence="2 3">
    <name type="scientific">Litoreibacter roseus</name>
    <dbReference type="NCBI Taxonomy" id="2601869"/>
    <lineage>
        <taxon>Bacteria</taxon>
        <taxon>Pseudomonadati</taxon>
        <taxon>Pseudomonadota</taxon>
        <taxon>Alphaproteobacteria</taxon>
        <taxon>Rhodobacterales</taxon>
        <taxon>Roseobacteraceae</taxon>
        <taxon>Litoreibacter</taxon>
    </lineage>
</organism>
<evidence type="ECO:0008006" key="4">
    <source>
        <dbReference type="Google" id="ProtNLM"/>
    </source>
</evidence>
<dbReference type="PANTHER" id="PTHR37826">
    <property type="entry name" value="FLOTILLIN BAND_7_5 DOMAIN PROTEIN"/>
    <property type="match status" value="1"/>
</dbReference>
<keyword evidence="1" id="KW-1133">Transmembrane helix</keyword>
<evidence type="ECO:0000313" key="3">
    <source>
        <dbReference type="Proteomes" id="UP000436822"/>
    </source>
</evidence>
<feature type="transmembrane region" description="Helical" evidence="1">
    <location>
        <begin position="309"/>
        <end position="331"/>
    </location>
</feature>
<dbReference type="EMBL" id="BLJE01000002">
    <property type="protein sequence ID" value="GFE65603.1"/>
    <property type="molecule type" value="Genomic_DNA"/>
</dbReference>
<dbReference type="AlphaFoldDB" id="A0A6N6JGX2"/>
<keyword evidence="3" id="KW-1185">Reference proteome</keyword>
<evidence type="ECO:0000313" key="2">
    <source>
        <dbReference type="EMBL" id="GFE65603.1"/>
    </source>
</evidence>
<keyword evidence="1" id="KW-0812">Transmembrane</keyword>
<reference evidence="2 3" key="1">
    <citation type="submission" date="2019-12" db="EMBL/GenBank/DDBJ databases">
        <title>Litoreibacter badius sp. nov., a novel bacteriochlorophyll a-containing bacterium in the genus Litoreibacter.</title>
        <authorList>
            <person name="Kanamuro M."/>
            <person name="Takabe Y."/>
            <person name="Mori K."/>
            <person name="Takaichi S."/>
            <person name="Hanada S."/>
        </authorList>
    </citation>
    <scope>NUCLEOTIDE SEQUENCE [LARGE SCALE GENOMIC DNA]</scope>
    <source>
        <strain evidence="2 3">K6</strain>
    </source>
</reference>
<dbReference type="Proteomes" id="UP000436822">
    <property type="component" value="Unassembled WGS sequence"/>
</dbReference>
<accession>A0A6N6JGX2</accession>
<sequence>MCDHCGNTEEISDANATPIRELDFERMVRQQFNQSETEETRVSSCPNCGAVVEFDPTAHAAECPFCATPVVADTGPHRHIKPAGVAPFEITESDARDAMNNWLGKLWFAPSGLQDYARKGRRLSGIYVPYWTYDADTRTAYSGLRGDTYYETRRVMVDGESRQRKVAKTRWRPKSGRVARAFDDILVSATRSLPQRYTTDLAPWELDKLSPYAPGFLAGFRSEAYTIPLDEAFKTARAIMDRRITRDIKFDIGGDKQRIQSAKTDISDITFKHVLLPVWIAAYKYRGKSFRFVVNGQTGKVRGERPWSILKIAIAVIFALGVAAAIGYFSAEAQ</sequence>
<dbReference type="PANTHER" id="PTHR37826:SF3">
    <property type="entry name" value="J DOMAIN-CONTAINING PROTEIN"/>
    <property type="match status" value="1"/>
</dbReference>
<dbReference type="Gene3D" id="2.20.28.30">
    <property type="entry name" value="RNA polymerase ii, chain L"/>
    <property type="match status" value="1"/>
</dbReference>
<comment type="caution">
    <text evidence="2">The sequence shown here is derived from an EMBL/GenBank/DDBJ whole genome shotgun (WGS) entry which is preliminary data.</text>
</comment>
<evidence type="ECO:0000256" key="1">
    <source>
        <dbReference type="SAM" id="Phobius"/>
    </source>
</evidence>
<name>A0A6N6JGX2_9RHOB</name>